<dbReference type="Pfam" id="PF00076">
    <property type="entry name" value="RRM_1"/>
    <property type="match status" value="1"/>
</dbReference>
<comment type="subunit">
    <text evidence="3">Component of the nuclear cap-binding complex (CBC), a heterodimer composed of ncbp1/cbp80 and ncbp2/cbp20 that interacts with m7GpppG-capped RNA.</text>
</comment>
<evidence type="ECO:0000256" key="2">
    <source>
        <dbReference type="PROSITE-ProRule" id="PRU00176"/>
    </source>
</evidence>
<comment type="similarity">
    <text evidence="1 3">Belongs to the RRM NCBP2 family.</text>
</comment>
<dbReference type="GeneID" id="112932067"/>
<evidence type="ECO:0000256" key="1">
    <source>
        <dbReference type="ARBA" id="ARBA00010725"/>
    </source>
</evidence>
<dbReference type="STRING" id="9627.ENSVVUP00000013312"/>
<dbReference type="Gene3D" id="3.30.70.330">
    <property type="match status" value="1"/>
</dbReference>
<evidence type="ECO:0000313" key="5">
    <source>
        <dbReference type="Proteomes" id="UP001652641"/>
    </source>
</evidence>
<dbReference type="InterPro" id="IPR035979">
    <property type="entry name" value="RBD_domain_sf"/>
</dbReference>
<evidence type="ECO:0000313" key="6">
    <source>
        <dbReference type="RefSeq" id="XP_025870705.2"/>
    </source>
</evidence>
<dbReference type="InterPro" id="IPR000504">
    <property type="entry name" value="RRM_dom"/>
</dbReference>
<reference evidence="6" key="2">
    <citation type="submission" date="2025-08" db="UniProtKB">
        <authorList>
            <consortium name="RefSeq"/>
        </authorList>
    </citation>
    <scope>IDENTIFICATION</scope>
    <source>
        <tissue evidence="6">Cell line</tissue>
    </source>
</reference>
<protein>
    <recommendedName>
        <fullName evidence="3">Nuclear cap-binding protein subunit 2</fullName>
    </recommendedName>
    <alternativeName>
        <fullName evidence="3">20 kDa nuclear cap-binding protein</fullName>
    </alternativeName>
</protein>
<evidence type="ECO:0000256" key="3">
    <source>
        <dbReference type="RuleBase" id="RU364036"/>
    </source>
</evidence>
<comment type="subcellular location">
    <subcellularLocation>
        <location evidence="3">Nucleus</location>
    </subcellularLocation>
</comment>
<dbReference type="SUPFAM" id="SSF54928">
    <property type="entry name" value="RNA-binding domain, RBD"/>
    <property type="match status" value="1"/>
</dbReference>
<dbReference type="GO" id="GO:0000339">
    <property type="term" value="F:RNA cap binding"/>
    <property type="evidence" value="ECO:0007669"/>
    <property type="project" value="InterPro"/>
</dbReference>
<dbReference type="InterPro" id="IPR012677">
    <property type="entry name" value="Nucleotide-bd_a/b_plait_sf"/>
</dbReference>
<dbReference type="Proteomes" id="UP001652641">
    <property type="component" value="Chromosome X"/>
</dbReference>
<name>A0A3Q7UTV2_VULVU</name>
<sequence>MDRKLLPSRCPLGTMSNNLRILCGDSSLELSKYQDQQFGGDNDEQEKLLKDSSTLYVGNLSFYTTEEQIYKLFSRCGDVKNVFMGLDKIKKTACGFCFVEYHNRFDAESAMLFLNGTCLDDHTTCTDWDLGFREGRQYSHHQSGGQIRNEFREDSDICRGGFGKQAQAHDRRGIH</sequence>
<dbReference type="PANTHER" id="PTHR18847:SF7">
    <property type="entry name" value="NUCLEAR CAP-BINDING PROTEIN SUBUNIT 2"/>
    <property type="match status" value="1"/>
</dbReference>
<dbReference type="CDD" id="cd12240">
    <property type="entry name" value="RRM_NCBP2"/>
    <property type="match status" value="1"/>
</dbReference>
<organism evidence="5 6">
    <name type="scientific">Vulpes vulpes</name>
    <name type="common">Red fox</name>
    <dbReference type="NCBI Taxonomy" id="9627"/>
    <lineage>
        <taxon>Eukaryota</taxon>
        <taxon>Metazoa</taxon>
        <taxon>Chordata</taxon>
        <taxon>Craniata</taxon>
        <taxon>Vertebrata</taxon>
        <taxon>Euteleostomi</taxon>
        <taxon>Mammalia</taxon>
        <taxon>Eutheria</taxon>
        <taxon>Laurasiatheria</taxon>
        <taxon>Carnivora</taxon>
        <taxon>Caniformia</taxon>
        <taxon>Canidae</taxon>
        <taxon>Vulpes</taxon>
    </lineage>
</organism>
<accession>A0A3Q7UTV2</accession>
<dbReference type="PROSITE" id="PS50102">
    <property type="entry name" value="RRM"/>
    <property type="match status" value="1"/>
</dbReference>
<keyword evidence="2 3" id="KW-0694">RNA-binding</keyword>
<reference key="1">
    <citation type="submission" date="2019-01" db="UniProtKB">
        <authorList>
            <consortium name="RefSeq"/>
        </authorList>
    </citation>
    <scope>IDENTIFICATION</scope>
</reference>
<dbReference type="AlphaFoldDB" id="A0A3Q7UTV2"/>
<keyword evidence="3" id="KW-0508">mRNA splicing</keyword>
<keyword evidence="3" id="KW-0507">mRNA processing</keyword>
<dbReference type="InterPro" id="IPR034148">
    <property type="entry name" value="NCBP2_RRM"/>
</dbReference>
<dbReference type="PANTHER" id="PTHR18847">
    <property type="entry name" value="20 KD NUCLEAR CAP BINDING PROTEIN"/>
    <property type="match status" value="1"/>
</dbReference>
<gene>
    <name evidence="6" type="primary">NCBP2L</name>
</gene>
<dbReference type="GO" id="GO:0005634">
    <property type="term" value="C:nucleus"/>
    <property type="evidence" value="ECO:0007669"/>
    <property type="project" value="UniProtKB-SubCell"/>
</dbReference>
<feature type="domain" description="RRM" evidence="4">
    <location>
        <begin position="53"/>
        <end position="122"/>
    </location>
</feature>
<proteinExistence type="inferred from homology"/>
<keyword evidence="5" id="KW-1185">Reference proteome</keyword>
<dbReference type="RefSeq" id="XP_025870705.2">
    <property type="nucleotide sequence ID" value="XM_026014920.2"/>
</dbReference>
<dbReference type="GO" id="GO:0005846">
    <property type="term" value="C:nuclear cap binding complex"/>
    <property type="evidence" value="ECO:0007669"/>
    <property type="project" value="InterPro"/>
</dbReference>
<dbReference type="InterPro" id="IPR027157">
    <property type="entry name" value="NCBP2"/>
</dbReference>
<dbReference type="KEGG" id="vvp:112932067"/>
<dbReference type="GO" id="GO:0045292">
    <property type="term" value="P:mRNA cis splicing, via spliceosome"/>
    <property type="evidence" value="ECO:0007669"/>
    <property type="project" value="InterPro"/>
</dbReference>
<dbReference type="SMART" id="SM00360">
    <property type="entry name" value="RRM"/>
    <property type="match status" value="1"/>
</dbReference>
<dbReference type="CTD" id="392517"/>
<evidence type="ECO:0000259" key="4">
    <source>
        <dbReference type="PROSITE" id="PS50102"/>
    </source>
</evidence>
<comment type="function">
    <text evidence="3">Component of the cap-binding complex (CBC), which binds co-transcriptionally to the 5' cap of pre-mRNAs and is involved in various processes such as pre-mRNA splicing, translation regulation, nonsense-mediated mRNA decay, RNA-mediated gene silencing (RNAi) by microRNAs (miRNAs) and mRNA export. The CBC complex is involved in mRNA export from the nucleus, leading to the recruitment of the mRNA export machinery to the 5' end of mRNA and to mRNA export in a 5' to 3' direction through the nuclear pore. The CBC complex is also involved in mediating U snRNA and intronless mRNAs export from the nucleus. The CBC complex is essential for a pioneer round of mRNA translation, before steady state translation when the CBC complex is replaced by cytoplasmic cap-binding protein eIF4E. The pioneer round of mRNA translation mediated by the CBC complex plays a central role in nonsense-mediated mRNA decay (NMD), NMD only taking place in mRNAs bound to the CBC complex, but not on eIF4E-bound mRNAs. The CBC complex enhances NMD in mRNAs containing at least one exon-junction complex (EJC), promoting the interaction between upf1 and upf2. The CBC complex is also involved in 'failsafe' NMD, which is independent of the EJC complex, while it does not participate in Staufen-mediated mRNA decay (SMD). During cell proliferation, the CBC complex is also involved in microRNAs (miRNAs) biogenesis via its interaction with srrt/ars2, thereby being required for miRNA-mediated RNA interference. The CBC complex also acts as a negative regulator of parn, thereby acting as an inhibitor of mRNA deadenylation. In the CBC complex, ncbp2/cbp20 recognizes and binds capped RNAs (m7GpppG-capped RNA) but requires ncbp1/cbp80 to stabilize the movement of its N-terminal loop and lock the CBC into a high affinity cap-binding state with the cap structure. The conventional cap-binding complex with NCBP2 binds both small nuclear RNA (snRNA) and messenger (mRNA) and is involved in their export from the nucleus.</text>
</comment>
<keyword evidence="3" id="KW-0539">Nucleus</keyword>